<protein>
    <submittedName>
        <fullName evidence="1">Periplasmic nitrate reductase chaperone NapD</fullName>
    </submittedName>
</protein>
<dbReference type="AlphaFoldDB" id="A0A4R1KDG0"/>
<organism evidence="1 2">
    <name type="scientific">Seleniivibrio woodruffii</name>
    <dbReference type="NCBI Taxonomy" id="1078050"/>
    <lineage>
        <taxon>Bacteria</taxon>
        <taxon>Pseudomonadati</taxon>
        <taxon>Deferribacterota</taxon>
        <taxon>Deferribacteres</taxon>
        <taxon>Deferribacterales</taxon>
        <taxon>Geovibrionaceae</taxon>
        <taxon>Seleniivibrio</taxon>
    </lineage>
</organism>
<sequence>MIYSGSVVYTQAEDLEKARTIISAVENIEIFAVSDDKTQIIVAIEADDEEHLKQICAGLREYPEILEVAHHIFHFEDDVEDILSGRKVPSMEGFFKSKKKEERKLNG</sequence>
<dbReference type="OrthoDB" id="9815070at2"/>
<name>A0A4R1KDG0_9BACT</name>
<gene>
    <name evidence="1" type="ORF">C8D98_0610</name>
</gene>
<proteinExistence type="predicted"/>
<accession>A0A4R1KDG0</accession>
<dbReference type="InterPro" id="IPR005623">
    <property type="entry name" value="Chaperone_NapD_NO3_reduct"/>
</dbReference>
<dbReference type="RefSeq" id="WP_132871896.1">
    <property type="nucleotide sequence ID" value="NZ_JBLJBI010000082.1"/>
</dbReference>
<keyword evidence="2" id="KW-1185">Reference proteome</keyword>
<dbReference type="EMBL" id="SMGG01000003">
    <property type="protein sequence ID" value="TCK62100.1"/>
    <property type="molecule type" value="Genomic_DNA"/>
</dbReference>
<dbReference type="Gene3D" id="3.30.70.920">
    <property type="match status" value="1"/>
</dbReference>
<dbReference type="Pfam" id="PF03927">
    <property type="entry name" value="NapD"/>
    <property type="match status" value="1"/>
</dbReference>
<dbReference type="Proteomes" id="UP000294614">
    <property type="component" value="Unassembled WGS sequence"/>
</dbReference>
<evidence type="ECO:0000313" key="2">
    <source>
        <dbReference type="Proteomes" id="UP000294614"/>
    </source>
</evidence>
<comment type="caution">
    <text evidence="1">The sequence shown here is derived from an EMBL/GenBank/DDBJ whole genome shotgun (WGS) entry which is preliminary data.</text>
</comment>
<reference evidence="1 2" key="1">
    <citation type="submission" date="2019-03" db="EMBL/GenBank/DDBJ databases">
        <title>Genomic Encyclopedia of Type Strains, Phase IV (KMG-IV): sequencing the most valuable type-strain genomes for metagenomic binning, comparative biology and taxonomic classification.</title>
        <authorList>
            <person name="Goeker M."/>
        </authorList>
    </citation>
    <scope>NUCLEOTIDE SEQUENCE [LARGE SCALE GENOMIC DNA]</scope>
    <source>
        <strain evidence="1 2">DSM 24984</strain>
    </source>
</reference>
<evidence type="ECO:0000313" key="1">
    <source>
        <dbReference type="EMBL" id="TCK62100.1"/>
    </source>
</evidence>